<protein>
    <submittedName>
        <fullName evidence="1">Uncharacterized protein</fullName>
    </submittedName>
</protein>
<keyword evidence="2" id="KW-1185">Reference proteome</keyword>
<reference evidence="1 2" key="1">
    <citation type="journal article" date="2019" name="Sci. Rep.">
        <title>Orb-weaving spider Araneus ventricosus genome elucidates the spidroin gene catalogue.</title>
        <authorList>
            <person name="Kono N."/>
            <person name="Nakamura H."/>
            <person name="Ohtoshi R."/>
            <person name="Moran D.A.P."/>
            <person name="Shinohara A."/>
            <person name="Yoshida Y."/>
            <person name="Fujiwara M."/>
            <person name="Mori M."/>
            <person name="Tomita M."/>
            <person name="Arakawa K."/>
        </authorList>
    </citation>
    <scope>NUCLEOTIDE SEQUENCE [LARGE SCALE GENOMIC DNA]</scope>
</reference>
<sequence length="117" mass="13689">MILGTYGLLLDLLDKDLILFVRLLIIFLLRHFPNKPVMMVLSFPSPHGPEDAAPQFHHLFKNVTTHRYVLNYFEDKHNLFDILMIIVLYVCSGNSPRSRIIEKDALFTNILENTKHR</sequence>
<accession>A0A4Y2HTC1</accession>
<dbReference type="Proteomes" id="UP000499080">
    <property type="component" value="Unassembled WGS sequence"/>
</dbReference>
<evidence type="ECO:0000313" key="1">
    <source>
        <dbReference type="EMBL" id="GBM68512.1"/>
    </source>
</evidence>
<name>A0A4Y2HTC1_ARAVE</name>
<evidence type="ECO:0000313" key="2">
    <source>
        <dbReference type="Proteomes" id="UP000499080"/>
    </source>
</evidence>
<dbReference type="AlphaFoldDB" id="A0A4Y2HTC1"/>
<comment type="caution">
    <text evidence="1">The sequence shown here is derived from an EMBL/GenBank/DDBJ whole genome shotgun (WGS) entry which is preliminary data.</text>
</comment>
<proteinExistence type="predicted"/>
<gene>
    <name evidence="1" type="ORF">AVEN_237449_1</name>
</gene>
<dbReference type="SUPFAM" id="SSF53649">
    <property type="entry name" value="Alkaline phosphatase-like"/>
    <property type="match status" value="1"/>
</dbReference>
<dbReference type="EMBL" id="BGPR01183052">
    <property type="protein sequence ID" value="GBM68512.1"/>
    <property type="molecule type" value="Genomic_DNA"/>
</dbReference>
<dbReference type="OrthoDB" id="96314at2759"/>
<dbReference type="InterPro" id="IPR017850">
    <property type="entry name" value="Alkaline_phosphatase_core_sf"/>
</dbReference>
<organism evidence="1 2">
    <name type="scientific">Araneus ventricosus</name>
    <name type="common">Orbweaver spider</name>
    <name type="synonym">Epeira ventricosa</name>
    <dbReference type="NCBI Taxonomy" id="182803"/>
    <lineage>
        <taxon>Eukaryota</taxon>
        <taxon>Metazoa</taxon>
        <taxon>Ecdysozoa</taxon>
        <taxon>Arthropoda</taxon>
        <taxon>Chelicerata</taxon>
        <taxon>Arachnida</taxon>
        <taxon>Araneae</taxon>
        <taxon>Araneomorphae</taxon>
        <taxon>Entelegynae</taxon>
        <taxon>Araneoidea</taxon>
        <taxon>Araneidae</taxon>
        <taxon>Araneus</taxon>
    </lineage>
</organism>